<reference evidence="3" key="1">
    <citation type="submission" date="2018-05" db="EMBL/GenBank/DDBJ databases">
        <authorList>
            <person name="Lanie J.A."/>
            <person name="Ng W.-L."/>
            <person name="Kazmierczak K.M."/>
            <person name="Andrzejewski T.M."/>
            <person name="Davidsen T.M."/>
            <person name="Wayne K.J."/>
            <person name="Tettelin H."/>
            <person name="Glass J.I."/>
            <person name="Rusch D."/>
            <person name="Podicherti R."/>
            <person name="Tsui H.-C.T."/>
            <person name="Winkler M.E."/>
        </authorList>
    </citation>
    <scope>NUCLEOTIDE SEQUENCE</scope>
</reference>
<keyword evidence="2" id="KW-0812">Transmembrane</keyword>
<feature type="transmembrane region" description="Helical" evidence="2">
    <location>
        <begin position="12"/>
        <end position="32"/>
    </location>
</feature>
<dbReference type="Pfam" id="PF13531">
    <property type="entry name" value="SBP_bac_11"/>
    <property type="match status" value="1"/>
</dbReference>
<evidence type="ECO:0000256" key="2">
    <source>
        <dbReference type="SAM" id="Phobius"/>
    </source>
</evidence>
<feature type="non-terminal residue" evidence="3">
    <location>
        <position position="257"/>
    </location>
</feature>
<keyword evidence="1" id="KW-0732">Signal</keyword>
<evidence type="ECO:0000313" key="3">
    <source>
        <dbReference type="EMBL" id="SVC60612.1"/>
    </source>
</evidence>
<proteinExistence type="predicted"/>
<dbReference type="AlphaFoldDB" id="A0A382NLN1"/>
<evidence type="ECO:0008006" key="4">
    <source>
        <dbReference type="Google" id="ProtNLM"/>
    </source>
</evidence>
<dbReference type="GO" id="GO:0030288">
    <property type="term" value="C:outer membrane-bounded periplasmic space"/>
    <property type="evidence" value="ECO:0007669"/>
    <property type="project" value="TreeGrafter"/>
</dbReference>
<name>A0A382NLN1_9ZZZZ</name>
<dbReference type="PANTHER" id="PTHR30006">
    <property type="entry name" value="THIAMINE-BINDING PERIPLASMIC PROTEIN-RELATED"/>
    <property type="match status" value="1"/>
</dbReference>
<dbReference type="SUPFAM" id="SSF53850">
    <property type="entry name" value="Periplasmic binding protein-like II"/>
    <property type="match status" value="1"/>
</dbReference>
<dbReference type="Gene3D" id="3.40.190.10">
    <property type="entry name" value="Periplasmic binding protein-like II"/>
    <property type="match status" value="2"/>
</dbReference>
<organism evidence="3">
    <name type="scientific">marine metagenome</name>
    <dbReference type="NCBI Taxonomy" id="408172"/>
    <lineage>
        <taxon>unclassified sequences</taxon>
        <taxon>metagenomes</taxon>
        <taxon>ecological metagenomes</taxon>
    </lineage>
</organism>
<sequence length="257" mass="28494">MGAILRVRFHGNYLTGGLVFCLLNFLIASLVLDSRGLQAAEVNVYSGRKEALIMPVLNRFTEQTGVTVNLVSGKAEQLRERLIVEGRNSPADLLITADVANLHRSMVAGLLQPIESEILSRRIPLIYRDPTKQWFGLSLRARVFVFAPDRVGRGELSTYENLAEPKWRKRIAVRSSSNVYNQSLIASMIATHGITNTENWARGLVANFARSPQGGDTDQIRAVASGEADIAIVNSYYYGRLMDSSRKRDKGLVEKTA</sequence>
<dbReference type="EMBL" id="UINC01100504">
    <property type="protein sequence ID" value="SVC60612.1"/>
    <property type="molecule type" value="Genomic_DNA"/>
</dbReference>
<keyword evidence="2" id="KW-0472">Membrane</keyword>
<protein>
    <recommendedName>
        <fullName evidence="4">Fe(3+) ABC transporter substrate-binding protein</fullName>
    </recommendedName>
</protein>
<dbReference type="PANTHER" id="PTHR30006:SF15">
    <property type="entry name" value="IRON-UTILIZATION PERIPLASMIC PROTEIN"/>
    <property type="match status" value="1"/>
</dbReference>
<evidence type="ECO:0000256" key="1">
    <source>
        <dbReference type="ARBA" id="ARBA00022729"/>
    </source>
</evidence>
<gene>
    <name evidence="3" type="ORF">METZ01_LOCUS313466</name>
</gene>
<accession>A0A382NLN1</accession>
<keyword evidence="2" id="KW-1133">Transmembrane helix</keyword>